<keyword evidence="5 6" id="KW-0472">Membrane</keyword>
<dbReference type="AlphaFoldDB" id="A0A3D9ZRG6"/>
<dbReference type="GO" id="GO:0016020">
    <property type="term" value="C:membrane"/>
    <property type="evidence" value="ECO:0007669"/>
    <property type="project" value="UniProtKB-SubCell"/>
</dbReference>
<feature type="transmembrane region" description="Helical" evidence="6">
    <location>
        <begin position="6"/>
        <end position="26"/>
    </location>
</feature>
<feature type="transmembrane region" description="Helical" evidence="6">
    <location>
        <begin position="72"/>
        <end position="91"/>
    </location>
</feature>
<feature type="transmembrane region" description="Helical" evidence="6">
    <location>
        <begin position="38"/>
        <end position="60"/>
    </location>
</feature>
<evidence type="ECO:0000313" key="8">
    <source>
        <dbReference type="Proteomes" id="UP000256913"/>
    </source>
</evidence>
<feature type="transmembrane region" description="Helical" evidence="6">
    <location>
        <begin position="253"/>
        <end position="273"/>
    </location>
</feature>
<keyword evidence="8" id="KW-1185">Reference proteome</keyword>
<dbReference type="InterPro" id="IPR022369">
    <property type="entry name" value="Integral_membrane_TerC_rswitch"/>
</dbReference>
<keyword evidence="4 6" id="KW-1133">Transmembrane helix</keyword>
<sequence length="313" mass="33215">MGVSTLGWVLTMVTLVALLAVDLLAVSRRKDAVTPAGAGRWIALYVGLALVAAVIMLFWLGRETAEQFVATYLTEYSLSADNLFVFMLIIGRFAVPPSAVEEVLTVGILLSLALRIIFIAAGSAAVHAFNWIFYLFGAFLIYTAVKLLGSMRDGDDGAEEKPPGVALLSRLIPATDVYAGRRFTTMVDTRRVLTPIPLVIAAIGVANLVFALDSLPAAFGLTKSAFVIVTANAFAMLGLRQLYYVVGGLLERVVYLPIALAVILGFIGVKLVLEALRGSHIDAPEIGVGPSLATIVGVLAIAVVASALRNRRA</sequence>
<dbReference type="Proteomes" id="UP000256913">
    <property type="component" value="Unassembled WGS sequence"/>
</dbReference>
<reference evidence="7 8" key="1">
    <citation type="submission" date="2018-08" db="EMBL/GenBank/DDBJ databases">
        <title>Sequencing the genomes of 1000 actinobacteria strains.</title>
        <authorList>
            <person name="Klenk H.-P."/>
        </authorList>
    </citation>
    <scope>NUCLEOTIDE SEQUENCE [LARGE SCALE GENOMIC DNA]</scope>
    <source>
        <strain evidence="7 8">DSM 44099</strain>
    </source>
</reference>
<feature type="transmembrane region" description="Helical" evidence="6">
    <location>
        <begin position="288"/>
        <end position="308"/>
    </location>
</feature>
<comment type="caution">
    <text evidence="7">The sequence shown here is derived from an EMBL/GenBank/DDBJ whole genome shotgun (WGS) entry which is preliminary data.</text>
</comment>
<evidence type="ECO:0000313" key="7">
    <source>
        <dbReference type="EMBL" id="REF98573.1"/>
    </source>
</evidence>
<keyword evidence="3 6" id="KW-0812">Transmembrane</keyword>
<evidence type="ECO:0000256" key="4">
    <source>
        <dbReference type="ARBA" id="ARBA00022989"/>
    </source>
</evidence>
<accession>A0A3D9ZRG6</accession>
<protein>
    <submittedName>
        <fullName evidence="7">Tellurite resistance protein TerC</fullName>
    </submittedName>
</protein>
<feature type="transmembrane region" description="Helical" evidence="6">
    <location>
        <begin position="224"/>
        <end position="246"/>
    </location>
</feature>
<evidence type="ECO:0000256" key="1">
    <source>
        <dbReference type="ARBA" id="ARBA00004141"/>
    </source>
</evidence>
<evidence type="ECO:0000256" key="5">
    <source>
        <dbReference type="ARBA" id="ARBA00023136"/>
    </source>
</evidence>
<feature type="transmembrane region" description="Helical" evidence="6">
    <location>
        <begin position="131"/>
        <end position="149"/>
    </location>
</feature>
<dbReference type="InterPro" id="IPR005496">
    <property type="entry name" value="Integral_membrane_TerC"/>
</dbReference>
<proteinExistence type="inferred from homology"/>
<organism evidence="7 8">
    <name type="scientific">Asanoa ferruginea</name>
    <dbReference type="NCBI Taxonomy" id="53367"/>
    <lineage>
        <taxon>Bacteria</taxon>
        <taxon>Bacillati</taxon>
        <taxon>Actinomycetota</taxon>
        <taxon>Actinomycetes</taxon>
        <taxon>Micromonosporales</taxon>
        <taxon>Micromonosporaceae</taxon>
        <taxon>Asanoa</taxon>
    </lineage>
</organism>
<evidence type="ECO:0000256" key="6">
    <source>
        <dbReference type="SAM" id="Phobius"/>
    </source>
</evidence>
<dbReference type="RefSeq" id="WP_203784471.1">
    <property type="nucleotide sequence ID" value="NZ_BONB01000115.1"/>
</dbReference>
<comment type="similarity">
    <text evidence="2">Belongs to the TerC family.</text>
</comment>
<feature type="transmembrane region" description="Helical" evidence="6">
    <location>
        <begin position="192"/>
        <end position="212"/>
    </location>
</feature>
<dbReference type="PANTHER" id="PTHR30238">
    <property type="entry name" value="MEMBRANE BOUND PREDICTED REDOX MODULATOR"/>
    <property type="match status" value="1"/>
</dbReference>
<feature type="transmembrane region" description="Helical" evidence="6">
    <location>
        <begin position="103"/>
        <end position="125"/>
    </location>
</feature>
<gene>
    <name evidence="7" type="ORF">DFJ67_4591</name>
</gene>
<dbReference type="EMBL" id="QUMQ01000001">
    <property type="protein sequence ID" value="REF98573.1"/>
    <property type="molecule type" value="Genomic_DNA"/>
</dbReference>
<evidence type="ECO:0000256" key="3">
    <source>
        <dbReference type="ARBA" id="ARBA00022692"/>
    </source>
</evidence>
<dbReference type="Pfam" id="PF03741">
    <property type="entry name" value="TerC"/>
    <property type="match status" value="1"/>
</dbReference>
<evidence type="ECO:0000256" key="2">
    <source>
        <dbReference type="ARBA" id="ARBA00007511"/>
    </source>
</evidence>
<name>A0A3D9ZRG6_9ACTN</name>
<dbReference type="PANTHER" id="PTHR30238:SF0">
    <property type="entry name" value="THYLAKOID MEMBRANE PROTEIN TERC, CHLOROPLASTIC"/>
    <property type="match status" value="1"/>
</dbReference>
<comment type="subcellular location">
    <subcellularLocation>
        <location evidence="1">Membrane</location>
        <topology evidence="1">Multi-pass membrane protein</topology>
    </subcellularLocation>
</comment>
<dbReference type="NCBIfam" id="TIGR03718">
    <property type="entry name" value="R_switched_Alx"/>
    <property type="match status" value="1"/>
</dbReference>